<comment type="similarity">
    <text evidence="1">Belongs to the N-acylglucosamine 2-epimerase family.</text>
</comment>
<dbReference type="EMBL" id="JAAKZH010000001">
    <property type="protein sequence ID" value="NGO62724.1"/>
    <property type="molecule type" value="Genomic_DNA"/>
</dbReference>
<keyword evidence="2 3" id="KW-0413">Isomerase</keyword>
<name>A0A6M1RMD3_9HYPH</name>
<evidence type="ECO:0000256" key="1">
    <source>
        <dbReference type="ARBA" id="ARBA00008558"/>
    </source>
</evidence>
<accession>A0A6M1RMD3</accession>
<dbReference type="GO" id="GO:0016853">
    <property type="term" value="F:isomerase activity"/>
    <property type="evidence" value="ECO:0007669"/>
    <property type="project" value="UniProtKB-KW"/>
</dbReference>
<dbReference type="GO" id="GO:0005975">
    <property type="term" value="P:carbohydrate metabolic process"/>
    <property type="evidence" value="ECO:0007669"/>
    <property type="project" value="InterPro"/>
</dbReference>
<dbReference type="AlphaFoldDB" id="A0A6M1RMD3"/>
<dbReference type="SUPFAM" id="SSF48208">
    <property type="entry name" value="Six-hairpin glycosidases"/>
    <property type="match status" value="1"/>
</dbReference>
<evidence type="ECO:0000313" key="4">
    <source>
        <dbReference type="Proteomes" id="UP000477849"/>
    </source>
</evidence>
<dbReference type="InterPro" id="IPR008928">
    <property type="entry name" value="6-hairpin_glycosidase_sf"/>
</dbReference>
<reference evidence="3 4" key="1">
    <citation type="submission" date="2020-02" db="EMBL/GenBank/DDBJ databases">
        <title>Genome sequence of the type strain CCBAU10050 of Rhizobium daejeonense.</title>
        <authorList>
            <person name="Gao J."/>
            <person name="Sun J."/>
        </authorList>
    </citation>
    <scope>NUCLEOTIDE SEQUENCE [LARGE SCALE GENOMIC DNA]</scope>
    <source>
        <strain evidence="3 4">CCBAU10050</strain>
    </source>
</reference>
<dbReference type="CDD" id="cd00249">
    <property type="entry name" value="AGE"/>
    <property type="match status" value="1"/>
</dbReference>
<keyword evidence="4" id="KW-1185">Reference proteome</keyword>
<dbReference type="InterPro" id="IPR012341">
    <property type="entry name" value="6hp_glycosidase-like_sf"/>
</dbReference>
<dbReference type="Pfam" id="PF07221">
    <property type="entry name" value="GlcNAc_2-epim"/>
    <property type="match status" value="1"/>
</dbReference>
<evidence type="ECO:0000256" key="2">
    <source>
        <dbReference type="ARBA" id="ARBA00023235"/>
    </source>
</evidence>
<comment type="caution">
    <text evidence="3">The sequence shown here is derived from an EMBL/GenBank/DDBJ whole genome shotgun (WGS) entry which is preliminary data.</text>
</comment>
<dbReference type="Proteomes" id="UP000477849">
    <property type="component" value="Unassembled WGS sequence"/>
</dbReference>
<evidence type="ECO:0000313" key="3">
    <source>
        <dbReference type="EMBL" id="NGO62724.1"/>
    </source>
</evidence>
<dbReference type="PANTHER" id="PTHR15108">
    <property type="entry name" value="N-ACYLGLUCOSAMINE-2-EPIMERASE"/>
    <property type="match status" value="1"/>
</dbReference>
<dbReference type="InterPro" id="IPR010819">
    <property type="entry name" value="AGE/CE"/>
</dbReference>
<gene>
    <name evidence="3" type="ORF">G6N76_03490</name>
</gene>
<sequence length="418" mass="47310">MLETTAHTAIAANWSDRPYHRKWLLDQADGLFSFFQRAAINPKGGFFDLTRDGKPLNTDNTVRSIHMAARMVHCYAIGDLLGRPGAADVVDHGMKFLWERHRDAEHGGYFWQVDDNGVADAGKQGYGHAFVLLAAASAKTAGHPLADAMLADITEVLETRFWEERFGAIAEEFSRDWQPVPGYRGQNSNMHLTEALMAAFEATGDNSYLAKAESIADLIIRRRAAEQGYRVPEHFDEVWTLDRIYYHENEMFRPSGTTPGHWLEWARLILQLWILGGKRHDWMPDAARGLFFQAMSLGWDKEKGGFFYTLDWENVPDKRFKLWWPLCEGAGAAHFLNQHSPSEFHEESYRKIWSFIANHSLDPAFGGWHEELTEDLRPANTLFPGKGDIYHALQACLIPLFPATGSLTKVISETGGAI</sequence>
<dbReference type="Gene3D" id="1.50.10.10">
    <property type="match status" value="1"/>
</dbReference>
<protein>
    <submittedName>
        <fullName evidence="3">AGE family epimerase/isomerase</fullName>
    </submittedName>
</protein>
<dbReference type="InterPro" id="IPR034116">
    <property type="entry name" value="AGE_dom"/>
</dbReference>
<dbReference type="RefSeq" id="WP_163899926.1">
    <property type="nucleotide sequence ID" value="NZ_CP048427.1"/>
</dbReference>
<organism evidence="3 4">
    <name type="scientific">Rhizobium daejeonense</name>
    <dbReference type="NCBI Taxonomy" id="240521"/>
    <lineage>
        <taxon>Bacteria</taxon>
        <taxon>Pseudomonadati</taxon>
        <taxon>Pseudomonadota</taxon>
        <taxon>Alphaproteobacteria</taxon>
        <taxon>Hyphomicrobiales</taxon>
        <taxon>Rhizobiaceae</taxon>
        <taxon>Rhizobium/Agrobacterium group</taxon>
        <taxon>Rhizobium</taxon>
    </lineage>
</organism>
<proteinExistence type="inferred from homology"/>